<comment type="caution">
    <text evidence="2">The sequence shown here is derived from an EMBL/GenBank/DDBJ whole genome shotgun (WGS) entry which is preliminary data.</text>
</comment>
<evidence type="ECO:0000313" key="2">
    <source>
        <dbReference type="EMBL" id="KLJ12095.1"/>
    </source>
</evidence>
<sequence length="57" mass="6261">MRTTIISSRAGWSRTAGRHISNTTRKRKSKRPSKTMQNFSSNAFGGHEVTGGVISQP</sequence>
<protein>
    <submittedName>
        <fullName evidence="2">Uncharacterized protein</fullName>
    </submittedName>
</protein>
<feature type="region of interest" description="Disordered" evidence="1">
    <location>
        <begin position="1"/>
        <end position="57"/>
    </location>
</feature>
<dbReference type="AlphaFoldDB" id="A0A0H1BL88"/>
<organism evidence="2 3">
    <name type="scientific">Blastomyces silverae</name>
    <dbReference type="NCBI Taxonomy" id="2060906"/>
    <lineage>
        <taxon>Eukaryota</taxon>
        <taxon>Fungi</taxon>
        <taxon>Dikarya</taxon>
        <taxon>Ascomycota</taxon>
        <taxon>Pezizomycotina</taxon>
        <taxon>Eurotiomycetes</taxon>
        <taxon>Eurotiomycetidae</taxon>
        <taxon>Onygenales</taxon>
        <taxon>Ajellomycetaceae</taxon>
        <taxon>Blastomyces</taxon>
    </lineage>
</organism>
<gene>
    <name evidence="2" type="ORF">EMPG_12782</name>
</gene>
<name>A0A0H1BL88_9EURO</name>
<evidence type="ECO:0000256" key="1">
    <source>
        <dbReference type="SAM" id="MobiDB-lite"/>
    </source>
</evidence>
<reference evidence="3" key="1">
    <citation type="journal article" date="2015" name="PLoS Genet.">
        <title>The dynamic genome and transcriptome of the human fungal pathogen Blastomyces and close relative Emmonsia.</title>
        <authorList>
            <person name="Munoz J.F."/>
            <person name="Gauthier G.M."/>
            <person name="Desjardins C.A."/>
            <person name="Gallo J.E."/>
            <person name="Holder J."/>
            <person name="Sullivan T.D."/>
            <person name="Marty A.J."/>
            <person name="Carmen J.C."/>
            <person name="Chen Z."/>
            <person name="Ding L."/>
            <person name="Gujja S."/>
            <person name="Magrini V."/>
            <person name="Misas E."/>
            <person name="Mitreva M."/>
            <person name="Priest M."/>
            <person name="Saif S."/>
            <person name="Whiston E.A."/>
            <person name="Young S."/>
            <person name="Zeng Q."/>
            <person name="Goldman W.E."/>
            <person name="Mardis E.R."/>
            <person name="Taylor J.W."/>
            <person name="McEwen J.G."/>
            <person name="Clay O.K."/>
            <person name="Klein B.S."/>
            <person name="Cuomo C.A."/>
        </authorList>
    </citation>
    <scope>NUCLEOTIDE SEQUENCE [LARGE SCALE GENOMIC DNA]</scope>
    <source>
        <strain evidence="3">UAMH 139</strain>
    </source>
</reference>
<keyword evidence="3" id="KW-1185">Reference proteome</keyword>
<dbReference type="Proteomes" id="UP000053573">
    <property type="component" value="Unassembled WGS sequence"/>
</dbReference>
<proteinExistence type="predicted"/>
<accession>A0A0H1BL88</accession>
<evidence type="ECO:0000313" key="3">
    <source>
        <dbReference type="Proteomes" id="UP000053573"/>
    </source>
</evidence>
<dbReference type="EMBL" id="LDEV01001170">
    <property type="protein sequence ID" value="KLJ12095.1"/>
    <property type="molecule type" value="Genomic_DNA"/>
</dbReference>
<feature type="compositionally biased region" description="Basic residues" evidence="1">
    <location>
        <begin position="24"/>
        <end position="33"/>
    </location>
</feature>